<feature type="domain" description="RRM" evidence="7">
    <location>
        <begin position="250"/>
        <end position="328"/>
    </location>
</feature>
<feature type="region of interest" description="Disordered" evidence="6">
    <location>
        <begin position="337"/>
        <end position="389"/>
    </location>
</feature>
<dbReference type="SUPFAM" id="SSF54928">
    <property type="entry name" value="RNA-binding domain, RBD"/>
    <property type="match status" value="3"/>
</dbReference>
<dbReference type="PANTHER" id="PTHR48039">
    <property type="entry name" value="RNA-BINDING MOTIF PROTEIN 14B"/>
    <property type="match status" value="1"/>
</dbReference>
<evidence type="ECO:0000256" key="5">
    <source>
        <dbReference type="PROSITE-ProRule" id="PRU00176"/>
    </source>
</evidence>
<comment type="caution">
    <text evidence="8">The sequence shown here is derived from an EMBL/GenBank/DDBJ whole genome shotgun (WGS) entry which is preliminary data.</text>
</comment>
<dbReference type="Proteomes" id="UP000266673">
    <property type="component" value="Unassembled WGS sequence"/>
</dbReference>
<dbReference type="SMART" id="SM00360">
    <property type="entry name" value="RRM"/>
    <property type="match status" value="5"/>
</dbReference>
<dbReference type="InterPro" id="IPR051945">
    <property type="entry name" value="RRM_MRD1_RNA_proc_ribogen"/>
</dbReference>
<evidence type="ECO:0000256" key="2">
    <source>
        <dbReference type="ARBA" id="ARBA00022737"/>
    </source>
</evidence>
<dbReference type="OrthoDB" id="267048at2759"/>
<dbReference type="CDD" id="cd12416">
    <property type="entry name" value="RRM4_RBM28_like"/>
    <property type="match status" value="1"/>
</dbReference>
<protein>
    <recommendedName>
        <fullName evidence="7">RRM domain-containing protein</fullName>
    </recommendedName>
</protein>
<feature type="domain" description="RRM" evidence="7">
    <location>
        <begin position="25"/>
        <end position="128"/>
    </location>
</feature>
<feature type="domain" description="RRM" evidence="7">
    <location>
        <begin position="167"/>
        <end position="241"/>
    </location>
</feature>
<dbReference type="GO" id="GO:0005634">
    <property type="term" value="C:nucleus"/>
    <property type="evidence" value="ECO:0007669"/>
    <property type="project" value="UniProtKB-SubCell"/>
</dbReference>
<keyword evidence="9" id="KW-1185">Reference proteome</keyword>
<dbReference type="FunFam" id="3.30.70.330:FF:000182">
    <property type="entry name" value="RNA-binding motif protein 28"/>
    <property type="match status" value="1"/>
</dbReference>
<dbReference type="FunFam" id="3.30.70.330:FF:000406">
    <property type="entry name" value="Related to Nucleolar protein NOP4"/>
    <property type="match status" value="1"/>
</dbReference>
<feature type="region of interest" description="Disordered" evidence="6">
    <location>
        <begin position="797"/>
        <end position="827"/>
    </location>
</feature>
<name>A0A397VSA5_9GLOM</name>
<dbReference type="InterPro" id="IPR035979">
    <property type="entry name" value="RBD_domain_sf"/>
</dbReference>
<keyword evidence="3 5" id="KW-0694">RNA-binding</keyword>
<feature type="compositionally biased region" description="Basic and acidic residues" evidence="6">
    <location>
        <begin position="65"/>
        <end position="76"/>
    </location>
</feature>
<feature type="compositionally biased region" description="Basic and acidic residues" evidence="6">
    <location>
        <begin position="130"/>
        <end position="140"/>
    </location>
</feature>
<dbReference type="Pfam" id="PF00076">
    <property type="entry name" value="RRM_1"/>
    <property type="match status" value="5"/>
</dbReference>
<keyword evidence="2" id="KW-0677">Repeat</keyword>
<dbReference type="EMBL" id="QKWP01000206">
    <property type="protein sequence ID" value="RIB24672.1"/>
    <property type="molecule type" value="Genomic_DNA"/>
</dbReference>
<gene>
    <name evidence="8" type="ORF">C2G38_2069401</name>
</gene>
<keyword evidence="4" id="KW-0539">Nucleus</keyword>
<feature type="domain" description="RRM" evidence="7">
    <location>
        <begin position="613"/>
        <end position="729"/>
    </location>
</feature>
<dbReference type="InterPro" id="IPR012677">
    <property type="entry name" value="Nucleotide-bd_a/b_plait_sf"/>
</dbReference>
<dbReference type="GO" id="GO:0003729">
    <property type="term" value="F:mRNA binding"/>
    <property type="evidence" value="ECO:0007669"/>
    <property type="project" value="TreeGrafter"/>
</dbReference>
<dbReference type="PANTHER" id="PTHR48039:SF5">
    <property type="entry name" value="RNA-BINDING PROTEIN 28"/>
    <property type="match status" value="1"/>
</dbReference>
<dbReference type="STRING" id="44941.A0A397VSA5"/>
<dbReference type="InterPro" id="IPR000504">
    <property type="entry name" value="RRM_dom"/>
</dbReference>
<feature type="compositionally biased region" description="Basic and acidic residues" evidence="6">
    <location>
        <begin position="341"/>
        <end position="354"/>
    </location>
</feature>
<evidence type="ECO:0000256" key="4">
    <source>
        <dbReference type="ARBA" id="ARBA00023242"/>
    </source>
</evidence>
<feature type="compositionally biased region" description="Acidic residues" evidence="6">
    <location>
        <begin position="355"/>
        <end position="377"/>
    </location>
</feature>
<dbReference type="PROSITE" id="PS50102">
    <property type="entry name" value="RRM"/>
    <property type="match status" value="5"/>
</dbReference>
<dbReference type="CDD" id="cd00590">
    <property type="entry name" value="RRM_SF"/>
    <property type="match status" value="1"/>
</dbReference>
<feature type="region of interest" description="Disordered" evidence="6">
    <location>
        <begin position="65"/>
        <end position="87"/>
    </location>
</feature>
<feature type="domain" description="RRM" evidence="7">
    <location>
        <begin position="423"/>
        <end position="506"/>
    </location>
</feature>
<evidence type="ECO:0000256" key="1">
    <source>
        <dbReference type="ARBA" id="ARBA00004123"/>
    </source>
</evidence>
<comment type="subcellular location">
    <subcellularLocation>
        <location evidence="1">Nucleus</location>
    </subcellularLocation>
</comment>
<feature type="region of interest" description="Disordered" evidence="6">
    <location>
        <begin position="130"/>
        <end position="159"/>
    </location>
</feature>
<dbReference type="SMART" id="SM00361">
    <property type="entry name" value="RRM_1"/>
    <property type="match status" value="1"/>
</dbReference>
<feature type="compositionally biased region" description="Basic residues" evidence="6">
    <location>
        <begin position="141"/>
        <end position="151"/>
    </location>
</feature>
<evidence type="ECO:0000256" key="6">
    <source>
        <dbReference type="SAM" id="MobiDB-lite"/>
    </source>
</evidence>
<evidence type="ECO:0000313" key="9">
    <source>
        <dbReference type="Proteomes" id="UP000266673"/>
    </source>
</evidence>
<feature type="compositionally biased region" description="Basic residues" evidence="6">
    <location>
        <begin position="801"/>
        <end position="811"/>
    </location>
</feature>
<dbReference type="InterPro" id="IPR003954">
    <property type="entry name" value="RRM_euk-type"/>
</dbReference>
<reference evidence="8 9" key="1">
    <citation type="submission" date="2018-06" db="EMBL/GenBank/DDBJ databases">
        <title>Comparative genomics reveals the genomic features of Rhizophagus irregularis, R. cerebriforme, R. diaphanum and Gigaspora rosea, and their symbiotic lifestyle signature.</title>
        <authorList>
            <person name="Morin E."/>
            <person name="San Clemente H."/>
            <person name="Chen E.C.H."/>
            <person name="De La Providencia I."/>
            <person name="Hainaut M."/>
            <person name="Kuo A."/>
            <person name="Kohler A."/>
            <person name="Murat C."/>
            <person name="Tang N."/>
            <person name="Roy S."/>
            <person name="Loubradou J."/>
            <person name="Henrissat B."/>
            <person name="Grigoriev I.V."/>
            <person name="Corradi N."/>
            <person name="Roux C."/>
            <person name="Martin F.M."/>
        </authorList>
    </citation>
    <scope>NUCLEOTIDE SEQUENCE [LARGE SCALE GENOMIC DNA]</scope>
    <source>
        <strain evidence="8 9">DAOM 194757</strain>
    </source>
</reference>
<dbReference type="AlphaFoldDB" id="A0A397VSA5"/>
<evidence type="ECO:0000313" key="8">
    <source>
        <dbReference type="EMBL" id="RIB24672.1"/>
    </source>
</evidence>
<organism evidence="8 9">
    <name type="scientific">Gigaspora rosea</name>
    <dbReference type="NCBI Taxonomy" id="44941"/>
    <lineage>
        <taxon>Eukaryota</taxon>
        <taxon>Fungi</taxon>
        <taxon>Fungi incertae sedis</taxon>
        <taxon>Mucoromycota</taxon>
        <taxon>Glomeromycotina</taxon>
        <taxon>Glomeromycetes</taxon>
        <taxon>Diversisporales</taxon>
        <taxon>Gigasporaceae</taxon>
        <taxon>Gigaspora</taxon>
    </lineage>
</organism>
<evidence type="ECO:0000256" key="3">
    <source>
        <dbReference type="ARBA" id="ARBA00022884"/>
    </source>
</evidence>
<accession>A0A397VSA5</accession>
<dbReference type="Gene3D" id="3.30.70.330">
    <property type="match status" value="5"/>
</dbReference>
<proteinExistence type="predicted"/>
<sequence length="827" mass="95277">MQDEIPQNEQNTKDSSLLSPTYSKTTLFVRKIPYDATDSEFEAFFSEIGPLRSCFIIKETKNSDHTLDDSLQKDNTDSSQPYTGEKEQNRGFGFVQYVLNQDAERALKELKKVKFRGQRTLKLEFALKKHEKPPKIEKKSNKLHNTKKPKVGKTEKKSPKKYVKTNRTLVIEGLPKDVNRKKIYKRVRKFGDVEDIIFPIEEGKNIARITFKTERDAAEGLKRLDGHIFHESKMNAKFLAEKKASVDKKCRLIVRNIPWEYQEPELLKIFSAHGKVVEINLPRKHPNGPLRGFAYIQYKKVDEAERAINAMNETVHHGRTIAVDWSLPKDKYLEAMKSQQGKHDYEQNNDHDIDSCTEESEEEPEELSENETDESENQNEKGDSDSYENSLMDIDESEIDSVEDRSKNKNSVKKKNNTLSEDTVLFIRNISFEATDEELSDIFRPFGPLRYCVITRDDTTGRSRGTGFVSFEQKKHADACLEEAKSVGNIGFDSIERPESLTNEKKRKGIIYKSVLTADPSNSQAHKFTLHGRVLSIVKAVDRDEAHRLTEENKNKKQKEDRRNIYLIKEGVIFPNTPDAALLTSSEVAKRSTSFSTRKNLLAKNPNLFISKTRLSVRNLPLSVDEKKLKNLGKESIKKFKEEVKHGKRGDLTKTEKSEGWDKLVHIKQAKIVRSKDRIDSTMQKLRSKGYGFLEYTQHSHALAALRYLNNNPDIFGEKRRLIVEFSIENNIILKKRAELSKNRNSNIRKCNKVDGNNSNGIEVTKLNGNSQSEKIFRNDKSNNNLKRKVEMIKSEDQAKKRMKTFHKKSPKSPVNGKTIRNRHKLI</sequence>
<evidence type="ECO:0000259" key="7">
    <source>
        <dbReference type="PROSITE" id="PS50102"/>
    </source>
</evidence>